<evidence type="ECO:0000313" key="1">
    <source>
        <dbReference type="EMBL" id="MXP79061.1"/>
    </source>
</evidence>
<comment type="caution">
    <text evidence="1">The sequence shown here is derived from an EMBL/GenBank/DDBJ whole genome shotgun (WGS) entry which is preliminary data.</text>
</comment>
<dbReference type="EMBL" id="WUQX01000003">
    <property type="protein sequence ID" value="MXP79061.1"/>
    <property type="molecule type" value="Genomic_DNA"/>
</dbReference>
<evidence type="ECO:0000313" key="2">
    <source>
        <dbReference type="Proteomes" id="UP000460412"/>
    </source>
</evidence>
<organism evidence="1 2">
    <name type="scientific">Sporofaciens musculi</name>
    <dbReference type="NCBI Taxonomy" id="2681861"/>
    <lineage>
        <taxon>Bacteria</taxon>
        <taxon>Bacillati</taxon>
        <taxon>Bacillota</taxon>
        <taxon>Clostridia</taxon>
        <taxon>Lachnospirales</taxon>
        <taxon>Lachnospiraceae</taxon>
        <taxon>Sporofaciens</taxon>
    </lineage>
</organism>
<dbReference type="RefSeq" id="WP_159757628.1">
    <property type="nucleotide sequence ID" value="NZ_WUQX01000003.1"/>
</dbReference>
<geneLocation type="plasmid" evidence="1">
    <name>unnamed</name>
</geneLocation>
<accession>A0A7X3SM62</accession>
<dbReference type="Proteomes" id="UP000460412">
    <property type="component" value="Unassembled WGS sequence"/>
</dbReference>
<sequence>MRYRGWAGIPSILTNRGAGVRLKMGDVDMGKGAGSVSIIGGADGPTSFFIAGKGGKMKFTIRIQNYFRKLKRNRIKRRITANPHTIEEVVELLKREYGAVEVSQQSHNYLEQKKSLKTSLVMCHRPDLLGELMDLKPPKGEDVEALKAFWEQIQEREKVAAEIADDIFPLDFHIYEIKNPGNYMMQIGVETVWQVLDGSFSGDKKTMKELRKLFKKIYLYYGVTAEDIKNETSRFQSLLGVLCS</sequence>
<gene>
    <name evidence="1" type="ORF">GN277_28280</name>
</gene>
<keyword evidence="1" id="KW-0614">Plasmid</keyword>
<dbReference type="AlphaFoldDB" id="A0A7X3SM62"/>
<proteinExistence type="predicted"/>
<reference evidence="1 2" key="1">
    <citation type="submission" date="2019-12" db="EMBL/GenBank/DDBJ databases">
        <title>Sporaefaciens musculi gen. nov., sp. nov., a novel bacterium isolated from the caecum of an obese mouse.</title>
        <authorList>
            <person name="Rasmussen T.S."/>
            <person name="Streidl T."/>
            <person name="Hitch T.C.A."/>
            <person name="Wortmann E."/>
            <person name="Deptula P."/>
            <person name="Hansen M."/>
            <person name="Nielsen D.S."/>
            <person name="Clavel T."/>
            <person name="Vogensen F.K."/>
        </authorList>
    </citation>
    <scope>NUCLEOTIDE SEQUENCE [LARGE SCALE GENOMIC DNA]</scope>
    <source>
        <strain evidence="1 2">WCA-9-b2</strain>
        <plasmid evidence="1">unnamed</plasmid>
    </source>
</reference>
<name>A0A7X3SM62_9FIRM</name>
<keyword evidence="2" id="KW-1185">Reference proteome</keyword>
<protein>
    <submittedName>
        <fullName evidence="1">Uncharacterized protein</fullName>
    </submittedName>
</protein>